<feature type="transmembrane region" description="Helical" evidence="6">
    <location>
        <begin position="162"/>
        <end position="186"/>
    </location>
</feature>
<dbReference type="Pfam" id="PF01618">
    <property type="entry name" value="MotA_ExbB"/>
    <property type="match status" value="1"/>
</dbReference>
<protein>
    <submittedName>
        <fullName evidence="8">Arginine/ornithine antiporter ArcD</fullName>
    </submittedName>
</protein>
<dbReference type="InterPro" id="IPR002898">
    <property type="entry name" value="MotA_ExbB_proton_chnl"/>
</dbReference>
<evidence type="ECO:0000256" key="6">
    <source>
        <dbReference type="SAM" id="Phobius"/>
    </source>
</evidence>
<evidence type="ECO:0000256" key="1">
    <source>
        <dbReference type="ARBA" id="ARBA00004651"/>
    </source>
</evidence>
<dbReference type="EMBL" id="FPHC01000031">
    <property type="protein sequence ID" value="SFV54041.1"/>
    <property type="molecule type" value="Genomic_DNA"/>
</dbReference>
<evidence type="ECO:0000313" key="8">
    <source>
        <dbReference type="EMBL" id="SFV54041.1"/>
    </source>
</evidence>
<sequence length="373" mass="43325">MTPSDTLSEQQCFSQFFAIFIFPTMFMLGLLLGYIGLIPLNVEMHTLVIISFIFLIFSLFIKHNANYAVCQMRSSFGRMELDLQSAIAENSLTIMGETKSTLKIKEFIAEYYKEIRNDNFAKVAPSIFPMLGILGTFIAIALSMPDFTVKDVNALDKEITVLLSGIGTAFYASIYGIFLSLLWIYFEKRGISKVDKNIHDLEKIYNKRIWKKSELIKHEHLQSELKDQQIVETLRDTFNLDFIKEINEQYLKNYKMIIDDTTNSFDTLSKHMKVASEELRETLTLIHSREESVNAVAHIKTNIEDFNRSSDRLHKSLERFDGTVEHTFEKIDSEVGQIVEKLSSFAFMLSEQNREIQRKLQLEQKSRDRRLDR</sequence>
<feature type="transmembrane region" description="Helical" evidence="6">
    <location>
        <begin position="44"/>
        <end position="61"/>
    </location>
</feature>
<feature type="transmembrane region" description="Helical" evidence="6">
    <location>
        <begin position="123"/>
        <end position="142"/>
    </location>
</feature>
<reference evidence="8" key="1">
    <citation type="submission" date="2016-10" db="EMBL/GenBank/DDBJ databases">
        <authorList>
            <person name="de Groot N.N."/>
        </authorList>
    </citation>
    <scope>NUCLEOTIDE SEQUENCE</scope>
</reference>
<keyword evidence="2" id="KW-1003">Cell membrane</keyword>
<accession>A0A1W1BKP5</accession>
<dbReference type="GO" id="GO:0005886">
    <property type="term" value="C:plasma membrane"/>
    <property type="evidence" value="ECO:0007669"/>
    <property type="project" value="UniProtKB-SubCell"/>
</dbReference>
<feature type="domain" description="MotA/TolQ/ExbB proton channel" evidence="7">
    <location>
        <begin position="113"/>
        <end position="202"/>
    </location>
</feature>
<comment type="subcellular location">
    <subcellularLocation>
        <location evidence="1">Cell membrane</location>
        <topology evidence="1">Multi-pass membrane protein</topology>
    </subcellularLocation>
</comment>
<evidence type="ECO:0000256" key="5">
    <source>
        <dbReference type="ARBA" id="ARBA00023136"/>
    </source>
</evidence>
<keyword evidence="3 6" id="KW-0812">Transmembrane</keyword>
<gene>
    <name evidence="8" type="ORF">MNB_SV-6-99</name>
</gene>
<organism evidence="8">
    <name type="scientific">hydrothermal vent metagenome</name>
    <dbReference type="NCBI Taxonomy" id="652676"/>
    <lineage>
        <taxon>unclassified sequences</taxon>
        <taxon>metagenomes</taxon>
        <taxon>ecological metagenomes</taxon>
    </lineage>
</organism>
<proteinExistence type="predicted"/>
<keyword evidence="5 6" id="KW-0472">Membrane</keyword>
<evidence type="ECO:0000259" key="7">
    <source>
        <dbReference type="Pfam" id="PF01618"/>
    </source>
</evidence>
<name>A0A1W1BKP5_9ZZZZ</name>
<keyword evidence="4 6" id="KW-1133">Transmembrane helix</keyword>
<evidence type="ECO:0000256" key="3">
    <source>
        <dbReference type="ARBA" id="ARBA00022692"/>
    </source>
</evidence>
<dbReference type="AlphaFoldDB" id="A0A1W1BKP5"/>
<evidence type="ECO:0000256" key="4">
    <source>
        <dbReference type="ARBA" id="ARBA00022989"/>
    </source>
</evidence>
<feature type="transmembrane region" description="Helical" evidence="6">
    <location>
        <begin position="12"/>
        <end position="38"/>
    </location>
</feature>
<evidence type="ECO:0000256" key="2">
    <source>
        <dbReference type="ARBA" id="ARBA00022475"/>
    </source>
</evidence>